<gene>
    <name evidence="3" type="ORF">GC097_26120</name>
</gene>
<feature type="region of interest" description="Disordered" evidence="1">
    <location>
        <begin position="33"/>
        <end position="130"/>
    </location>
</feature>
<comment type="caution">
    <text evidence="3">The sequence shown here is derived from an EMBL/GenBank/DDBJ whole genome shotgun (WGS) entry which is preliminary data.</text>
</comment>
<evidence type="ECO:0000256" key="1">
    <source>
        <dbReference type="SAM" id="MobiDB-lite"/>
    </source>
</evidence>
<accession>A0ABX1ZXA6</accession>
<keyword evidence="2" id="KW-1133">Transmembrane helix</keyword>
<evidence type="ECO:0000313" key="4">
    <source>
        <dbReference type="Proteomes" id="UP000618579"/>
    </source>
</evidence>
<keyword evidence="2" id="KW-0812">Transmembrane</keyword>
<evidence type="ECO:0000313" key="3">
    <source>
        <dbReference type="EMBL" id="NOV03484.1"/>
    </source>
</evidence>
<feature type="transmembrane region" description="Helical" evidence="2">
    <location>
        <begin position="6"/>
        <end position="25"/>
    </location>
</feature>
<dbReference type="Proteomes" id="UP000618579">
    <property type="component" value="Unassembled WGS sequence"/>
</dbReference>
<name>A0ABX1ZXA6_9BACL</name>
<evidence type="ECO:0000256" key="2">
    <source>
        <dbReference type="SAM" id="Phobius"/>
    </source>
</evidence>
<dbReference type="RefSeq" id="WP_171686265.1">
    <property type="nucleotide sequence ID" value="NZ_WHNZ01000061.1"/>
</dbReference>
<keyword evidence="4" id="KW-1185">Reference proteome</keyword>
<keyword evidence="2" id="KW-0472">Membrane</keyword>
<sequence>MEQLLAFLFKNWYLVIIGLTFLYQIQNKGRRARQNAPRTGMPSFGEAPGQAQRRPEAGKSNQKGFGPPQPSEGVRDEFGRPSGVPSAATGPKTKPSPYGSSKQAQAEGKSVYAGDLTAASPFPESPTQEQLLQGVVWAEILGPPRSKKPHRR</sequence>
<dbReference type="EMBL" id="WHNZ01000061">
    <property type="protein sequence ID" value="NOV03484.1"/>
    <property type="molecule type" value="Genomic_DNA"/>
</dbReference>
<reference evidence="3 4" key="1">
    <citation type="submission" date="2019-10" db="EMBL/GenBank/DDBJ databases">
        <title>Description of Paenibacillus pedi sp. nov.</title>
        <authorList>
            <person name="Carlier A."/>
            <person name="Qi S."/>
        </authorList>
    </citation>
    <scope>NUCLEOTIDE SEQUENCE [LARGE SCALE GENOMIC DNA]</scope>
    <source>
        <strain evidence="3 4">LMG 31457</strain>
    </source>
</reference>
<organism evidence="3 4">
    <name type="scientific">Paenibacillus planticolens</name>
    <dbReference type="NCBI Taxonomy" id="2654976"/>
    <lineage>
        <taxon>Bacteria</taxon>
        <taxon>Bacillati</taxon>
        <taxon>Bacillota</taxon>
        <taxon>Bacilli</taxon>
        <taxon>Bacillales</taxon>
        <taxon>Paenibacillaceae</taxon>
        <taxon>Paenibacillus</taxon>
    </lineage>
</organism>
<proteinExistence type="predicted"/>
<protein>
    <submittedName>
        <fullName evidence="3">Uncharacterized protein</fullName>
    </submittedName>
</protein>